<reference evidence="3" key="1">
    <citation type="submission" date="2014-04" db="EMBL/GenBank/DDBJ databases">
        <title>Evolutionary Origins and Diversification of the Mycorrhizal Mutualists.</title>
        <authorList>
            <consortium name="DOE Joint Genome Institute"/>
            <consortium name="Mycorrhizal Genomics Consortium"/>
            <person name="Kohler A."/>
            <person name="Kuo A."/>
            <person name="Nagy L.G."/>
            <person name="Floudas D."/>
            <person name="Copeland A."/>
            <person name="Barry K.W."/>
            <person name="Cichocki N."/>
            <person name="Veneault-Fourrey C."/>
            <person name="LaButti K."/>
            <person name="Lindquist E.A."/>
            <person name="Lipzen A."/>
            <person name="Lundell T."/>
            <person name="Morin E."/>
            <person name="Murat C."/>
            <person name="Riley R."/>
            <person name="Ohm R."/>
            <person name="Sun H."/>
            <person name="Tunlid A."/>
            <person name="Henrissat B."/>
            <person name="Grigoriev I.V."/>
            <person name="Hibbett D.S."/>
            <person name="Martin F."/>
        </authorList>
    </citation>
    <scope>NUCLEOTIDE SEQUENCE [LARGE SCALE GENOMIC DNA]</scope>
    <source>
        <strain evidence="3">FD-334 SS-4</strain>
    </source>
</reference>
<gene>
    <name evidence="2" type="ORF">HYPSUDRAFT_209119</name>
</gene>
<accession>A0A0D2LSW0</accession>
<keyword evidence="1" id="KW-0732">Signal</keyword>
<dbReference type="Proteomes" id="UP000054270">
    <property type="component" value="Unassembled WGS sequence"/>
</dbReference>
<organism evidence="2 3">
    <name type="scientific">Hypholoma sublateritium (strain FD-334 SS-4)</name>
    <dbReference type="NCBI Taxonomy" id="945553"/>
    <lineage>
        <taxon>Eukaryota</taxon>
        <taxon>Fungi</taxon>
        <taxon>Dikarya</taxon>
        <taxon>Basidiomycota</taxon>
        <taxon>Agaricomycotina</taxon>
        <taxon>Agaricomycetes</taxon>
        <taxon>Agaricomycetidae</taxon>
        <taxon>Agaricales</taxon>
        <taxon>Agaricineae</taxon>
        <taxon>Strophariaceae</taxon>
        <taxon>Hypholoma</taxon>
    </lineage>
</organism>
<feature type="chain" id="PRO_5002264117" evidence="1">
    <location>
        <begin position="21"/>
        <end position="195"/>
    </location>
</feature>
<evidence type="ECO:0000256" key="1">
    <source>
        <dbReference type="SAM" id="SignalP"/>
    </source>
</evidence>
<protein>
    <submittedName>
        <fullName evidence="2">Uncharacterized protein</fullName>
    </submittedName>
</protein>
<proteinExistence type="predicted"/>
<feature type="signal peptide" evidence="1">
    <location>
        <begin position="1"/>
        <end position="20"/>
    </location>
</feature>
<dbReference type="AlphaFoldDB" id="A0A0D2LSW0"/>
<keyword evidence="3" id="KW-1185">Reference proteome</keyword>
<dbReference type="EMBL" id="KN817704">
    <property type="protein sequence ID" value="KJA13933.1"/>
    <property type="molecule type" value="Genomic_DNA"/>
</dbReference>
<evidence type="ECO:0000313" key="2">
    <source>
        <dbReference type="EMBL" id="KJA13933.1"/>
    </source>
</evidence>
<name>A0A0D2LSW0_HYPSF</name>
<sequence>MLGSACIIALLASRPDGASGFPVHRGAFSTMQVHRELLPLSEVPEPTGRPLINGIFQSLVNPCYNAPGWLAEFLEDIANSHIFLNIVQRAAAFDLAPSVIREVHLEQFPDTERGHSSGRLADGDDAGEFQSWECKIELQMQGRSPMLPPTVSGHPAGPFVLIVTSTRPLTFNGVRQQATADPVVVELSPEIKQAP</sequence>
<evidence type="ECO:0000313" key="3">
    <source>
        <dbReference type="Proteomes" id="UP000054270"/>
    </source>
</evidence>